<evidence type="ECO:0000313" key="1">
    <source>
        <dbReference type="EMBL" id="HAD1535286.1"/>
    </source>
</evidence>
<organism evidence="1">
    <name type="scientific">Salmonella typhimurium</name>
    <dbReference type="NCBI Taxonomy" id="90371"/>
    <lineage>
        <taxon>Bacteria</taxon>
        <taxon>Pseudomonadati</taxon>
        <taxon>Pseudomonadota</taxon>
        <taxon>Gammaproteobacteria</taxon>
        <taxon>Enterobacterales</taxon>
        <taxon>Enterobacteriaceae</taxon>
        <taxon>Salmonella</taxon>
    </lineage>
</organism>
<dbReference type="EMBL" id="DAANUW010000095">
    <property type="protein sequence ID" value="HAD1535286.1"/>
    <property type="molecule type" value="Genomic_DNA"/>
</dbReference>
<dbReference type="AlphaFoldDB" id="A0A710IWI6"/>
<reference evidence="1" key="1">
    <citation type="journal article" date="2018" name="Genome Biol.">
        <title>SKESA: strategic k-mer extension for scrupulous assemblies.</title>
        <authorList>
            <person name="Souvorov A."/>
            <person name="Agarwala R."/>
            <person name="Lipman D.J."/>
        </authorList>
    </citation>
    <scope>NUCLEOTIDE SEQUENCE</scope>
    <source>
        <strain evidence="1">SSI_AA646</strain>
    </source>
</reference>
<sequence>MSRLYRAALPEDYVHNPETGLWELSFDQRPVAGTRAVSPEEGAAQYNAARDRFKSAVSAVRQRPEPVFSFTAMTEWVVEHGTKEQCQAVQIMFDARDKHEFDLAVRDGLKVLPGHLDFAYFFGRFSDRMRVSVPLREQLSQRLS</sequence>
<protein>
    <submittedName>
        <fullName evidence="1">Uncharacterized protein</fullName>
    </submittedName>
</protein>
<name>A0A710IWI6_SALTM</name>
<proteinExistence type="predicted"/>
<reference evidence="1" key="2">
    <citation type="submission" date="2019-08" db="EMBL/GenBank/DDBJ databases">
        <authorList>
            <consortium name="NCBI Pathogen Detection Project"/>
        </authorList>
    </citation>
    <scope>NUCLEOTIDE SEQUENCE</scope>
    <source>
        <strain evidence="1">SSI_AA646</strain>
    </source>
</reference>
<accession>A0A710IWI6</accession>
<gene>
    <name evidence="1" type="ORF">GTH67_24500</name>
</gene>
<comment type="caution">
    <text evidence="1">The sequence shown here is derived from an EMBL/GenBank/DDBJ whole genome shotgun (WGS) entry which is preliminary data.</text>
</comment>